<proteinExistence type="predicted"/>
<reference evidence="2 3" key="1">
    <citation type="submission" date="2019-06" db="EMBL/GenBank/DDBJ databases">
        <title>Persicimonas caeni gen. nov., sp. nov., a predatory bacterium isolated from solar saltern.</title>
        <authorList>
            <person name="Wang S."/>
        </authorList>
    </citation>
    <scope>NUCLEOTIDE SEQUENCE [LARGE SCALE GENOMIC DNA]</scope>
    <source>
        <strain evidence="2 3">YN101</strain>
    </source>
</reference>
<dbReference type="SUPFAM" id="SSF53187">
    <property type="entry name" value="Zn-dependent exopeptidases"/>
    <property type="match status" value="1"/>
</dbReference>
<dbReference type="PANTHER" id="PTHR12147">
    <property type="entry name" value="METALLOPEPTIDASE M28 FAMILY MEMBER"/>
    <property type="match status" value="1"/>
</dbReference>
<dbReference type="Gene3D" id="3.50.30.30">
    <property type="match status" value="1"/>
</dbReference>
<dbReference type="Pfam" id="PF04389">
    <property type="entry name" value="Peptidase_M28"/>
    <property type="match status" value="1"/>
</dbReference>
<dbReference type="Proteomes" id="UP000315995">
    <property type="component" value="Chromosome"/>
</dbReference>
<feature type="domain" description="Peptidase M28" evidence="1">
    <location>
        <begin position="286"/>
        <end position="480"/>
    </location>
</feature>
<dbReference type="InterPro" id="IPR046450">
    <property type="entry name" value="PA_dom_sf"/>
</dbReference>
<evidence type="ECO:0000259" key="1">
    <source>
        <dbReference type="Pfam" id="PF04389"/>
    </source>
</evidence>
<protein>
    <submittedName>
        <fullName evidence="2">M28 family peptidase</fullName>
    </submittedName>
</protein>
<dbReference type="RefSeq" id="WP_141199163.1">
    <property type="nucleotide sequence ID" value="NZ_CP041186.1"/>
</dbReference>
<accession>A0A4Y6PWJ7</accession>
<dbReference type="GO" id="GO:0008235">
    <property type="term" value="F:metalloexopeptidase activity"/>
    <property type="evidence" value="ECO:0007669"/>
    <property type="project" value="InterPro"/>
</dbReference>
<dbReference type="AlphaFoldDB" id="A0A4Y6PWJ7"/>
<dbReference type="OrthoDB" id="262125at2"/>
<evidence type="ECO:0000313" key="2">
    <source>
        <dbReference type="EMBL" id="QDG52698.1"/>
    </source>
</evidence>
<evidence type="ECO:0000313" key="3">
    <source>
        <dbReference type="Proteomes" id="UP000315995"/>
    </source>
</evidence>
<dbReference type="EMBL" id="CP041186">
    <property type="protein sequence ID" value="QDG52698.1"/>
    <property type="molecule type" value="Genomic_DNA"/>
</dbReference>
<gene>
    <name evidence="2" type="ORF">FIV42_18725</name>
</gene>
<keyword evidence="3" id="KW-1185">Reference proteome</keyword>
<organism evidence="2 3">
    <name type="scientific">Persicimonas caeni</name>
    <dbReference type="NCBI Taxonomy" id="2292766"/>
    <lineage>
        <taxon>Bacteria</taxon>
        <taxon>Deltaproteobacteria</taxon>
        <taxon>Bradymonadales</taxon>
        <taxon>Bradymonadaceae</taxon>
        <taxon>Persicimonas</taxon>
    </lineage>
</organism>
<dbReference type="InterPro" id="IPR045175">
    <property type="entry name" value="M28_fam"/>
</dbReference>
<dbReference type="SUPFAM" id="SSF52025">
    <property type="entry name" value="PA domain"/>
    <property type="match status" value="1"/>
</dbReference>
<name>A0A4Y6PWJ7_PERCE</name>
<accession>A0A5B8Y838</accession>
<sequence>MQQRWRQLVGSVVVAAAVCAVPGLGRPVHAQSTQERLEAHVTTLAAPELEGRGNGSQGLDAARAYIVEQMQEIGLEPAGEDGYLSPLEAVVRSEPSRSLSLAIGEHVLAGDVEFAPASFSDDGSFDAEAVFVGYGLSAPSVGYDDYAGVDVRNKVVVALTGAPAGHVQALTSDERGYLLSAGSKAAVALANGARALLLVNDPRGHGDRPEQAADELPTLRPALPLTGISAGYLSEKSATRILSETGVDLAQLQRDIDDSGEPHSRSLELTVRGDLTLDRTSATLYNIVGRIAGTSDAPQTPIVVTAHYDGLGYGHAGSLSRQVPALHPGADDNASGVAVLLEVARALAATPPEGRPPILFAAPVGEELGLRGSRRLARQLVDTYGGGTVVNFDMLGRLREGELKVAHGADNALVALLDAASSDAGLTIRAEALTERFSDHVSFVELGFRGVNITSGRHADYHVPGDTLDKINWEGLAGANQFVEGLLRRLARAETSD</sequence>
<dbReference type="Gene3D" id="3.40.630.10">
    <property type="entry name" value="Zn peptidases"/>
    <property type="match status" value="2"/>
</dbReference>
<dbReference type="InterPro" id="IPR007484">
    <property type="entry name" value="Peptidase_M28"/>
</dbReference>
<dbReference type="GO" id="GO:0006508">
    <property type="term" value="P:proteolysis"/>
    <property type="evidence" value="ECO:0007669"/>
    <property type="project" value="InterPro"/>
</dbReference>
<dbReference type="PANTHER" id="PTHR12147:SF26">
    <property type="entry name" value="PEPTIDASE M28 DOMAIN-CONTAINING PROTEIN"/>
    <property type="match status" value="1"/>
</dbReference>